<evidence type="ECO:0000313" key="2">
    <source>
        <dbReference type="EMBL" id="PKF32127.1"/>
    </source>
</evidence>
<dbReference type="AlphaFoldDB" id="A0A2N0WC61"/>
<organism evidence="2 3">
    <name type="scientific">Acinetobacter proteolyticus</name>
    <dbReference type="NCBI Taxonomy" id="1776741"/>
    <lineage>
        <taxon>Bacteria</taxon>
        <taxon>Pseudomonadati</taxon>
        <taxon>Pseudomonadota</taxon>
        <taxon>Gammaproteobacteria</taxon>
        <taxon>Moraxellales</taxon>
        <taxon>Moraxellaceae</taxon>
        <taxon>Acinetobacter</taxon>
    </lineage>
</organism>
<proteinExistence type="predicted"/>
<feature type="region of interest" description="Disordered" evidence="1">
    <location>
        <begin position="41"/>
        <end position="61"/>
    </location>
</feature>
<evidence type="ECO:0008006" key="4">
    <source>
        <dbReference type="Google" id="ProtNLM"/>
    </source>
</evidence>
<comment type="caution">
    <text evidence="2">The sequence shown here is derived from an EMBL/GenBank/DDBJ whole genome shotgun (WGS) entry which is preliminary data.</text>
</comment>
<gene>
    <name evidence="2" type="ORF">CW311_15020</name>
</gene>
<reference evidence="2 3" key="1">
    <citation type="submission" date="2017-12" db="EMBL/GenBank/DDBJ databases">
        <title>Draft Genome sequences of multiple microbial strains isolated from spacecraft associated surfaces.</title>
        <authorList>
            <person name="Seuylemezian A."/>
            <person name="Vaishampayan P."/>
            <person name="Venkateswaran K."/>
        </authorList>
    </citation>
    <scope>NUCLEOTIDE SEQUENCE [LARGE SCALE GENOMIC DNA]</scope>
    <source>
        <strain evidence="2 3">2P01AA</strain>
    </source>
</reference>
<feature type="region of interest" description="Disordered" evidence="1">
    <location>
        <begin position="235"/>
        <end position="294"/>
    </location>
</feature>
<protein>
    <recommendedName>
        <fullName evidence="4">Lipoprotein</fullName>
    </recommendedName>
</protein>
<name>A0A2N0WC61_9GAMM</name>
<sequence>MGHVNLKPSLILVGVLILTGCKDENGNFSVGVSLGGTGTGSGGLSVGTENPVPKPQSDVKPDRMEEDGLLYAVAYPNPITQNCGGIERTIQFVRHYSPHIPMVMGDRMDLFAMNDSIPVRLKLQVIVKNKTSFPIYEYTNSCKAAFQLTGTKTVKTTQTDYCLNDETVNVYQPNESRTYFYTFNLPNILQNWTASYHAQYAKKFYAEDQGASYDEESIKDRTQCDPLSTILLLDEYPSTRDGAPPTSNHGTENGSDPGQTETASSEPPIFGGFDLGGEDTDSPLFGGFGLGDEL</sequence>
<feature type="compositionally biased region" description="Polar residues" evidence="1">
    <location>
        <begin position="245"/>
        <end position="265"/>
    </location>
</feature>
<dbReference type="PROSITE" id="PS51257">
    <property type="entry name" value="PROKAR_LIPOPROTEIN"/>
    <property type="match status" value="1"/>
</dbReference>
<evidence type="ECO:0000256" key="1">
    <source>
        <dbReference type="SAM" id="MobiDB-lite"/>
    </source>
</evidence>
<accession>A0A2N0WC61</accession>
<dbReference type="RefSeq" id="WP_101237028.1">
    <property type="nucleotide sequence ID" value="NZ_PISJ01000018.1"/>
</dbReference>
<dbReference type="Proteomes" id="UP000233553">
    <property type="component" value="Unassembled WGS sequence"/>
</dbReference>
<dbReference type="EMBL" id="PISJ01000018">
    <property type="protein sequence ID" value="PKF32127.1"/>
    <property type="molecule type" value="Genomic_DNA"/>
</dbReference>
<evidence type="ECO:0000313" key="3">
    <source>
        <dbReference type="Proteomes" id="UP000233553"/>
    </source>
</evidence>